<dbReference type="InterPro" id="IPR003682">
    <property type="entry name" value="rRNA_ssu_MeTfrase_G"/>
</dbReference>
<dbReference type="PANTHER" id="PTHR31760:SF0">
    <property type="entry name" value="S-ADENOSYL-L-METHIONINE-DEPENDENT METHYLTRANSFERASES SUPERFAMILY PROTEIN"/>
    <property type="match status" value="1"/>
</dbReference>
<comment type="caution">
    <text evidence="7">The sequence shown here is derived from an EMBL/GenBank/DDBJ whole genome shotgun (WGS) entry which is preliminary data.</text>
</comment>
<dbReference type="InterPro" id="IPR029063">
    <property type="entry name" value="SAM-dependent_MTases_sf"/>
</dbReference>
<reference evidence="7" key="1">
    <citation type="journal article" date="2012" name="Science">
        <title>Fermentation, hydrogen, and sulfur metabolism in multiple uncultivated bacterial phyla.</title>
        <authorList>
            <person name="Wrighton K.C."/>
            <person name="Thomas B.C."/>
            <person name="Sharon I."/>
            <person name="Miller C.S."/>
            <person name="Castelle C.J."/>
            <person name="VerBerkmoes N.C."/>
            <person name="Wilkins M.J."/>
            <person name="Hettich R.L."/>
            <person name="Lipton M.S."/>
            <person name="Williams K.H."/>
            <person name="Long P.E."/>
            <person name="Banfield J.F."/>
        </authorList>
    </citation>
    <scope>NUCLEOTIDE SEQUENCE [LARGE SCALE GENOMIC DNA]</scope>
</reference>
<feature type="binding site" evidence="6">
    <location>
        <begin position="123"/>
        <end position="124"/>
    </location>
    <ligand>
        <name>S-adenosyl-L-methionine</name>
        <dbReference type="ChEBI" id="CHEBI:59789"/>
    </ligand>
</feature>
<name>K2BVI9_9BACT</name>
<comment type="similarity">
    <text evidence="6">Belongs to the methyltransferase superfamily. RNA methyltransferase RsmG family.</text>
</comment>
<proteinExistence type="inferred from homology"/>
<keyword evidence="5 6" id="KW-0949">S-adenosyl-L-methionine</keyword>
<keyword evidence="4 6" id="KW-0808">Transferase</keyword>
<organism evidence="7">
    <name type="scientific">uncultured bacterium</name>
    <name type="common">gcode 4</name>
    <dbReference type="NCBI Taxonomy" id="1234023"/>
    <lineage>
        <taxon>Bacteria</taxon>
        <taxon>environmental samples</taxon>
    </lineage>
</organism>
<evidence type="ECO:0000256" key="5">
    <source>
        <dbReference type="ARBA" id="ARBA00022691"/>
    </source>
</evidence>
<evidence type="ECO:0000256" key="2">
    <source>
        <dbReference type="ARBA" id="ARBA00022552"/>
    </source>
</evidence>
<evidence type="ECO:0000313" key="7">
    <source>
        <dbReference type="EMBL" id="EKD66239.1"/>
    </source>
</evidence>
<sequence>MNISNFFQKYSVSINSLQIELFEKFLVLFLEKNKLVNLSAIRDETSVIEKHFIDSIILNNFIKLSWKILDIGTGWGFPGIPLAISNPDCKLILIDSTRKKIESVNEFSQKLDLKNCTWVWWRAEELSLNPEYRQQFDFVVSRATAYLPQIIERSLPFLKKWWKLIFYKLFNEKEIKDWEIILKKNWMKIENIFKYEIWDQERVLIITWLIK</sequence>
<feature type="binding site" evidence="6">
    <location>
        <position position="142"/>
    </location>
    <ligand>
        <name>S-adenosyl-L-methionine</name>
        <dbReference type="ChEBI" id="CHEBI:59789"/>
    </ligand>
</feature>
<dbReference type="EC" id="2.1.1.-" evidence="6"/>
<dbReference type="Pfam" id="PF02527">
    <property type="entry name" value="GidB"/>
    <property type="match status" value="1"/>
</dbReference>
<dbReference type="SUPFAM" id="SSF53335">
    <property type="entry name" value="S-adenosyl-L-methionine-dependent methyltransferases"/>
    <property type="match status" value="1"/>
</dbReference>
<dbReference type="HAMAP" id="MF_00074">
    <property type="entry name" value="16SrRNA_methyltr_G"/>
    <property type="match status" value="1"/>
</dbReference>
<evidence type="ECO:0000256" key="1">
    <source>
        <dbReference type="ARBA" id="ARBA00022490"/>
    </source>
</evidence>
<comment type="function">
    <text evidence="6">Specifically methylates the N7 position of a guanine in 16S rRNA.</text>
</comment>
<evidence type="ECO:0000256" key="3">
    <source>
        <dbReference type="ARBA" id="ARBA00022603"/>
    </source>
</evidence>
<accession>K2BVI9</accession>
<feature type="binding site" evidence="6">
    <location>
        <position position="77"/>
    </location>
    <ligand>
        <name>S-adenosyl-L-methionine</name>
        <dbReference type="ChEBI" id="CHEBI:59789"/>
    </ligand>
</feature>
<dbReference type="PANTHER" id="PTHR31760">
    <property type="entry name" value="S-ADENOSYL-L-METHIONINE-DEPENDENT METHYLTRANSFERASES SUPERFAMILY PROTEIN"/>
    <property type="match status" value="1"/>
</dbReference>
<keyword evidence="1 6" id="KW-0963">Cytoplasm</keyword>
<evidence type="ECO:0000256" key="4">
    <source>
        <dbReference type="ARBA" id="ARBA00022679"/>
    </source>
</evidence>
<gene>
    <name evidence="6" type="primary">rsmG</name>
    <name evidence="7" type="ORF">ACD_49C00059G0012</name>
</gene>
<keyword evidence="2 6" id="KW-0698">rRNA processing</keyword>
<comment type="subcellular location">
    <subcellularLocation>
        <location evidence="6">Cytoplasm</location>
    </subcellularLocation>
</comment>
<keyword evidence="3 6" id="KW-0489">Methyltransferase</keyword>
<dbReference type="CDD" id="cd02440">
    <property type="entry name" value="AdoMet_MTases"/>
    <property type="match status" value="1"/>
</dbReference>
<protein>
    <recommendedName>
        <fullName evidence="6">Ribosomal RNA small subunit methyltransferase G</fullName>
        <ecNumber evidence="6">2.1.1.-</ecNumber>
    </recommendedName>
    <alternativeName>
        <fullName evidence="6">16S rRNA 7-methylguanosine methyltransferase</fullName>
        <shortName evidence="6">16S rRNA m7G methyltransferase</shortName>
    </alternativeName>
</protein>
<dbReference type="NCBIfam" id="TIGR00138">
    <property type="entry name" value="rsmG_gidB"/>
    <property type="match status" value="1"/>
</dbReference>
<dbReference type="GO" id="GO:0070043">
    <property type="term" value="F:rRNA (guanine-N7-)-methyltransferase activity"/>
    <property type="evidence" value="ECO:0007669"/>
    <property type="project" value="UniProtKB-UniRule"/>
</dbReference>
<dbReference type="AlphaFoldDB" id="K2BVI9"/>
<evidence type="ECO:0000256" key="6">
    <source>
        <dbReference type="HAMAP-Rule" id="MF_00074"/>
    </source>
</evidence>
<dbReference type="EMBL" id="AMFJ01021645">
    <property type="protein sequence ID" value="EKD66239.1"/>
    <property type="molecule type" value="Genomic_DNA"/>
</dbReference>
<dbReference type="PIRSF" id="PIRSF003078">
    <property type="entry name" value="GidB"/>
    <property type="match status" value="1"/>
</dbReference>
<dbReference type="Gene3D" id="3.40.50.150">
    <property type="entry name" value="Vaccinia Virus protein VP39"/>
    <property type="match status" value="1"/>
</dbReference>
<dbReference type="GO" id="GO:0005829">
    <property type="term" value="C:cytosol"/>
    <property type="evidence" value="ECO:0007669"/>
    <property type="project" value="TreeGrafter"/>
</dbReference>
<feature type="binding site" evidence="6">
    <location>
        <position position="72"/>
    </location>
    <ligand>
        <name>S-adenosyl-L-methionine</name>
        <dbReference type="ChEBI" id="CHEBI:59789"/>
    </ligand>
</feature>
<feature type="binding site" evidence="6">
    <location>
        <begin position="95"/>
        <end position="97"/>
    </location>
    <ligand>
        <name>S-adenosyl-L-methionine</name>
        <dbReference type="ChEBI" id="CHEBI:59789"/>
    </ligand>
</feature>